<sequence>MADMRFRHLGDSGLVVSVAGLGCNTFGTRIDADRTREVVHAALDAGVTLFDTADIYGDRPGRSEELLGAALGSRRADVVVATKFGMDMRGVNGPDWDARGSRRYVMRAVEASLRRLNTDYIDLYQMHRPDAGTPIEETLSALDDLVRAGKVRYLGNSNFAAWQVADAEWTANTGDLVRFVSAQNEYSLLKREAERELVPACQRFGLGVLPYFPLASGLLTGKYRRGQAAPTGSRLSADRYIQRLAAAPWDVIEKLEAYAEKRGLTLLDVAIGGLAAQPAVASVIAGATSPEQVHANVKAARWEPTPEDLTELDEITKGQAS</sequence>
<name>A0A8J3TFR1_9ACTN</name>
<keyword evidence="5" id="KW-1185">Reference proteome</keyword>
<dbReference type="EMBL" id="BOON01000074">
    <property type="protein sequence ID" value="GII26320.1"/>
    <property type="molecule type" value="Genomic_DNA"/>
</dbReference>
<dbReference type="PANTHER" id="PTHR43364:SF4">
    <property type="entry name" value="NAD(P)-LINKED OXIDOREDUCTASE SUPERFAMILY PROTEIN"/>
    <property type="match status" value="1"/>
</dbReference>
<organism evidence="4 5">
    <name type="scientific">Planosporangium mesophilum</name>
    <dbReference type="NCBI Taxonomy" id="689768"/>
    <lineage>
        <taxon>Bacteria</taxon>
        <taxon>Bacillati</taxon>
        <taxon>Actinomycetota</taxon>
        <taxon>Actinomycetes</taxon>
        <taxon>Micromonosporales</taxon>
        <taxon>Micromonosporaceae</taxon>
        <taxon>Planosporangium</taxon>
    </lineage>
</organism>
<evidence type="ECO:0000256" key="1">
    <source>
        <dbReference type="ARBA" id="ARBA00023002"/>
    </source>
</evidence>
<dbReference type="Pfam" id="PF00248">
    <property type="entry name" value="Aldo_ket_red"/>
    <property type="match status" value="1"/>
</dbReference>
<evidence type="ECO:0000259" key="3">
    <source>
        <dbReference type="Pfam" id="PF00248"/>
    </source>
</evidence>
<dbReference type="PANTHER" id="PTHR43364">
    <property type="entry name" value="NADH-SPECIFIC METHYLGLYOXAL REDUCTASE-RELATED"/>
    <property type="match status" value="1"/>
</dbReference>
<dbReference type="FunFam" id="3.20.20.100:FF:000004">
    <property type="entry name" value="Oxidoreductase, aldo/keto reductase"/>
    <property type="match status" value="1"/>
</dbReference>
<dbReference type="Proteomes" id="UP000599074">
    <property type="component" value="Unassembled WGS sequence"/>
</dbReference>
<accession>A0A8J3TFR1</accession>
<gene>
    <name evidence="4" type="ORF">Pme01_59170</name>
</gene>
<dbReference type="SUPFAM" id="SSF51430">
    <property type="entry name" value="NAD(P)-linked oxidoreductase"/>
    <property type="match status" value="1"/>
</dbReference>
<evidence type="ECO:0000256" key="2">
    <source>
        <dbReference type="SAM" id="MobiDB-lite"/>
    </source>
</evidence>
<keyword evidence="1" id="KW-0560">Oxidoreductase</keyword>
<protein>
    <submittedName>
        <fullName evidence="4">Oxidoreductase</fullName>
    </submittedName>
</protein>
<evidence type="ECO:0000313" key="5">
    <source>
        <dbReference type="Proteomes" id="UP000599074"/>
    </source>
</evidence>
<dbReference type="InterPro" id="IPR023210">
    <property type="entry name" value="NADP_OxRdtase_dom"/>
</dbReference>
<reference evidence="4" key="1">
    <citation type="submission" date="2021-01" db="EMBL/GenBank/DDBJ databases">
        <title>Whole genome shotgun sequence of Planosporangium mesophilum NBRC 109066.</title>
        <authorList>
            <person name="Komaki H."/>
            <person name="Tamura T."/>
        </authorList>
    </citation>
    <scope>NUCLEOTIDE SEQUENCE</scope>
    <source>
        <strain evidence="4">NBRC 109066</strain>
    </source>
</reference>
<dbReference type="GO" id="GO:0005829">
    <property type="term" value="C:cytosol"/>
    <property type="evidence" value="ECO:0007669"/>
    <property type="project" value="TreeGrafter"/>
</dbReference>
<evidence type="ECO:0000313" key="4">
    <source>
        <dbReference type="EMBL" id="GII26320.1"/>
    </source>
</evidence>
<dbReference type="GO" id="GO:0016491">
    <property type="term" value="F:oxidoreductase activity"/>
    <property type="evidence" value="ECO:0007669"/>
    <property type="project" value="UniProtKB-KW"/>
</dbReference>
<comment type="caution">
    <text evidence="4">The sequence shown here is derived from an EMBL/GenBank/DDBJ whole genome shotgun (WGS) entry which is preliminary data.</text>
</comment>
<dbReference type="Gene3D" id="3.20.20.100">
    <property type="entry name" value="NADP-dependent oxidoreductase domain"/>
    <property type="match status" value="1"/>
</dbReference>
<dbReference type="InterPro" id="IPR036812">
    <property type="entry name" value="NAD(P)_OxRdtase_dom_sf"/>
</dbReference>
<dbReference type="InterPro" id="IPR050523">
    <property type="entry name" value="AKR_Detox_Biosynth"/>
</dbReference>
<feature type="region of interest" description="Disordered" evidence="2">
    <location>
        <begin position="301"/>
        <end position="321"/>
    </location>
</feature>
<proteinExistence type="predicted"/>
<dbReference type="PROSITE" id="PS51257">
    <property type="entry name" value="PROKAR_LIPOPROTEIN"/>
    <property type="match status" value="1"/>
</dbReference>
<feature type="domain" description="NADP-dependent oxidoreductase" evidence="3">
    <location>
        <begin position="20"/>
        <end position="316"/>
    </location>
</feature>
<dbReference type="AlphaFoldDB" id="A0A8J3TFR1"/>